<gene>
    <name evidence="2" type="ORF">FE784_23515</name>
</gene>
<accession>A0A5C4T4X3</accession>
<keyword evidence="3" id="KW-1185">Reference proteome</keyword>
<dbReference type="InterPro" id="IPR014729">
    <property type="entry name" value="Rossmann-like_a/b/a_fold"/>
</dbReference>
<comment type="caution">
    <text evidence="2">The sequence shown here is derived from an EMBL/GenBank/DDBJ whole genome shotgun (WGS) entry which is preliminary data.</text>
</comment>
<dbReference type="Pfam" id="PF02698">
    <property type="entry name" value="DUF218"/>
    <property type="match status" value="1"/>
</dbReference>
<evidence type="ECO:0000259" key="1">
    <source>
        <dbReference type="Pfam" id="PF02698"/>
    </source>
</evidence>
<feature type="domain" description="DUF218" evidence="1">
    <location>
        <begin position="64"/>
        <end position="186"/>
    </location>
</feature>
<dbReference type="Gene3D" id="3.40.50.620">
    <property type="entry name" value="HUPs"/>
    <property type="match status" value="1"/>
</dbReference>
<dbReference type="PANTHER" id="PTHR30336:SF20">
    <property type="entry name" value="DUF218 DOMAIN-CONTAINING PROTEIN"/>
    <property type="match status" value="1"/>
</dbReference>
<dbReference type="PANTHER" id="PTHR30336">
    <property type="entry name" value="INNER MEMBRANE PROTEIN, PROBABLE PERMEASE"/>
    <property type="match status" value="1"/>
</dbReference>
<dbReference type="Proteomes" id="UP000307943">
    <property type="component" value="Unassembled WGS sequence"/>
</dbReference>
<dbReference type="CDD" id="cd06259">
    <property type="entry name" value="YdcF-like"/>
    <property type="match status" value="1"/>
</dbReference>
<proteinExistence type="predicted"/>
<dbReference type="InterPro" id="IPR003848">
    <property type="entry name" value="DUF218"/>
</dbReference>
<dbReference type="OrthoDB" id="2216870at2"/>
<dbReference type="Gene3D" id="1.10.3620.10">
    <property type="entry name" value="YdcF like domain"/>
    <property type="match status" value="1"/>
</dbReference>
<evidence type="ECO:0000313" key="2">
    <source>
        <dbReference type="EMBL" id="TNJ63845.1"/>
    </source>
</evidence>
<organism evidence="2 3">
    <name type="scientific">Paenibacillus hemerocallicola</name>
    <dbReference type="NCBI Taxonomy" id="1172614"/>
    <lineage>
        <taxon>Bacteria</taxon>
        <taxon>Bacillati</taxon>
        <taxon>Bacillota</taxon>
        <taxon>Bacilli</taxon>
        <taxon>Bacillales</taxon>
        <taxon>Paenibacillaceae</taxon>
        <taxon>Paenibacillus</taxon>
    </lineage>
</organism>
<sequence>MIIIIGSTSIEEVDNVVLHDGNQSELASDLNAIARFLAKQDVSSSDWRTVDIDLAILAGNETLHSVLTAAELVGSGFQGQLLISGGNGHATPRLEAAIQSHPLFRDVETANRSEAEMMASILTRHLGVPDRQLLLEARSSNAGENALFSWQRLVEARLVPKKVLLIQDPLMQRRLQATFQKCWAPFTEALFYSCAPFVPVVDYVDGAMIINTPDGLEAWSPGRFVSMLLGELLRLRDDERGYGPNGKNYIVSVRIPPEIEQANSRVTASFAGKDMARPVC</sequence>
<protein>
    <submittedName>
        <fullName evidence="2">YdcF family protein</fullName>
    </submittedName>
</protein>
<evidence type="ECO:0000313" key="3">
    <source>
        <dbReference type="Proteomes" id="UP000307943"/>
    </source>
</evidence>
<name>A0A5C4T4X3_9BACL</name>
<dbReference type="GO" id="GO:0005886">
    <property type="term" value="C:plasma membrane"/>
    <property type="evidence" value="ECO:0007669"/>
    <property type="project" value="TreeGrafter"/>
</dbReference>
<dbReference type="InterPro" id="IPR051599">
    <property type="entry name" value="Cell_Envelope_Assoc"/>
</dbReference>
<dbReference type="EMBL" id="VDCQ01000037">
    <property type="protein sequence ID" value="TNJ63845.1"/>
    <property type="molecule type" value="Genomic_DNA"/>
</dbReference>
<reference evidence="2 3" key="1">
    <citation type="submission" date="2019-05" db="EMBL/GenBank/DDBJ databases">
        <title>We sequenced the genome of Paenibacillus hemerocallicola KCTC 33185 for further insight into its adaptation and study the phylogeny of Paenibacillus.</title>
        <authorList>
            <person name="Narsing Rao M.P."/>
        </authorList>
    </citation>
    <scope>NUCLEOTIDE SEQUENCE [LARGE SCALE GENOMIC DNA]</scope>
    <source>
        <strain evidence="2 3">KCTC 33185</strain>
    </source>
</reference>
<dbReference type="AlphaFoldDB" id="A0A5C4T4X3"/>